<dbReference type="RefSeq" id="WP_117493257.1">
    <property type="nucleotide sequence ID" value="NZ_JAAISY010000001.1"/>
</dbReference>
<sequence>MKIKKVLTQQLNVLSLPEIRIEAKSNDMGLERKYSILGGVLYIDEKPVHHYFSKNMFFYEDGEEQGSIFLAHHGLTADVIIRKNGKTTLCKASSLLHYEMTYQAEGKEKKLDAAFGMGIDSSRKSYFYCGLKQNGEEIIPVPSGEEEQKNQGILSVSYDEKTRNLITNWKTDAYAILKDDKGQPVYPEFHILSIKMIFDSLYRTCEATVQEGEQHICSYEASEISVHDRGTTPECFQGDYRIAYRTEETDTVIELYDIDCIVEEDSSGSRKKYYYCGIKWNGETLIPVPETREERKSQNFLGMFKMGTGWMLHLDGIRVNEYLENQAGSKEKLYIHSITLSGSQGSIIENRSREVSYTAKGKLVVPNGLDEARKRFRQNAVISESLKGRCRELHMDKKPLTLEQLCGIRPPSVIISTQDEQGKIVETTFDGQQYCSYKTSELLMDLVNYYGGDISNSDKSMKFADIFGKTTAASLEAINQVSRNIITEIEEAEDPEHKLRKGYLPEFLRKLAPIILTSTLAKRTDAEIIKGFGGREKEDEALIKSRFYLSYIPEEVKDGDTSKKENDNKKQVLSSQTEYHHLTAIIDKYVYLSINPDLRDYLEDPTTNYEGQKENQTAREYWAERMYYNYVETIQLLHLNYAIDPAWVTNIIKVLGILDSGNHDIKDSINGTVLTDSDGNVFQSSYSLALYAKLADYNMIQMIDTFKGAEDYENYCKLLIALYGSFYDKFKNKEITIPKDVEEAMQKFLKESKEIFVQWSVLQAQELMQFMIAGGSMSSALLTYNPTVPAVSKFFSAVNILVGAASFGNIFMNWDNLTTFQKAESILSVLQAGFSIARNFVLWRTVNTIFDMAASPAERMNAFYRYQVGGGSFDTLESVSFHSGDSFDLKSNVEENATRYARKVNEGEYSTMTLEKSSRCFVVTEVIFQAFNVALMGIAFVAEIMELNKMFQNPGSYSDVEKALSVINTIFTGVAVVLGVAEFALGFTALAGSFAVATVLPIVNTVLMGAMFVISIVMLIIHKDPVAPITLLIQEKISGVVQGLAKPSQEWIDANTPKQCFLGA</sequence>
<name>A0A3E3K3P7_9FIRM</name>
<keyword evidence="1" id="KW-0812">Transmembrane</keyword>
<protein>
    <submittedName>
        <fullName evidence="2">Uncharacterized protein</fullName>
    </submittedName>
</protein>
<proteinExistence type="predicted"/>
<feature type="transmembrane region" description="Helical" evidence="1">
    <location>
        <begin position="994"/>
        <end position="1021"/>
    </location>
</feature>
<keyword evidence="1" id="KW-0472">Membrane</keyword>
<gene>
    <name evidence="2" type="ORF">DW016_03705</name>
</gene>
<keyword evidence="3" id="KW-1185">Reference proteome</keyword>
<evidence type="ECO:0000313" key="2">
    <source>
        <dbReference type="EMBL" id="RGE88650.1"/>
    </source>
</evidence>
<dbReference type="Proteomes" id="UP000261080">
    <property type="component" value="Unassembled WGS sequence"/>
</dbReference>
<organism evidence="2 3">
    <name type="scientific">Sellimonas intestinalis</name>
    <dbReference type="NCBI Taxonomy" id="1653434"/>
    <lineage>
        <taxon>Bacteria</taxon>
        <taxon>Bacillati</taxon>
        <taxon>Bacillota</taxon>
        <taxon>Clostridia</taxon>
        <taxon>Lachnospirales</taxon>
        <taxon>Lachnospiraceae</taxon>
        <taxon>Sellimonas</taxon>
    </lineage>
</organism>
<dbReference type="AlphaFoldDB" id="A0A3E3K3P7"/>
<feature type="transmembrane region" description="Helical" evidence="1">
    <location>
        <begin position="926"/>
        <end position="945"/>
    </location>
</feature>
<evidence type="ECO:0000256" key="1">
    <source>
        <dbReference type="SAM" id="Phobius"/>
    </source>
</evidence>
<dbReference type="EMBL" id="QVLX01000002">
    <property type="protein sequence ID" value="RGE88650.1"/>
    <property type="molecule type" value="Genomic_DNA"/>
</dbReference>
<keyword evidence="1" id="KW-1133">Transmembrane helix</keyword>
<reference evidence="2 3" key="1">
    <citation type="submission" date="2018-08" db="EMBL/GenBank/DDBJ databases">
        <title>A genome reference for cultivated species of the human gut microbiota.</title>
        <authorList>
            <person name="Zou Y."/>
            <person name="Xue W."/>
            <person name="Luo G."/>
        </authorList>
    </citation>
    <scope>NUCLEOTIDE SEQUENCE [LARGE SCALE GENOMIC DNA]</scope>
    <source>
        <strain evidence="2 3">AF37-2AT</strain>
    </source>
</reference>
<accession>A0A3E3K3P7</accession>
<comment type="caution">
    <text evidence="2">The sequence shown here is derived from an EMBL/GenBank/DDBJ whole genome shotgun (WGS) entry which is preliminary data.</text>
</comment>
<evidence type="ECO:0000313" key="3">
    <source>
        <dbReference type="Proteomes" id="UP000261080"/>
    </source>
</evidence>
<feature type="transmembrane region" description="Helical" evidence="1">
    <location>
        <begin position="966"/>
        <end position="988"/>
    </location>
</feature>